<gene>
    <name evidence="3" type="ORF">C1H66_09620</name>
</gene>
<keyword evidence="4" id="KW-1185">Reference proteome</keyword>
<evidence type="ECO:0000256" key="1">
    <source>
        <dbReference type="PROSITE-ProRule" id="PRU00042"/>
    </source>
</evidence>
<evidence type="ECO:0000313" key="4">
    <source>
        <dbReference type="Proteomes" id="UP000235346"/>
    </source>
</evidence>
<keyword evidence="1" id="KW-0862">Zinc</keyword>
<dbReference type="Proteomes" id="UP000235346">
    <property type="component" value="Unassembled WGS sequence"/>
</dbReference>
<protein>
    <submittedName>
        <fullName evidence="3">FmdB family transcriptional regulator</fullName>
    </submittedName>
</protein>
<sequence>MPTYQYRCKKCGEEFEVIEHMTDHTSTQHKCPKCQGKQVAQVMTPFFAKTSRKS</sequence>
<reference evidence="3 4" key="1">
    <citation type="submission" date="2018-01" db="EMBL/GenBank/DDBJ databases">
        <title>Halomonas endophytica sp. nov., isolated from storage liquid in the stems of Populus euphratica.</title>
        <authorList>
            <person name="Chen C."/>
        </authorList>
    </citation>
    <scope>NUCLEOTIDE SEQUENCE [LARGE SCALE GENOMIC DNA]</scope>
    <source>
        <strain evidence="3 4">DSM 26881</strain>
    </source>
</reference>
<keyword evidence="1" id="KW-0863">Zinc-finger</keyword>
<dbReference type="OrthoDB" id="9813321at2"/>
<proteinExistence type="predicted"/>
<dbReference type="Gene3D" id="2.20.28.30">
    <property type="entry name" value="RNA polymerase ii, chain L"/>
    <property type="match status" value="1"/>
</dbReference>
<dbReference type="InterPro" id="IPR013087">
    <property type="entry name" value="Znf_C2H2_type"/>
</dbReference>
<dbReference type="InterPro" id="IPR013429">
    <property type="entry name" value="Regulatory_FmdB_Zinc_ribbon"/>
</dbReference>
<keyword evidence="1" id="KW-0479">Metal-binding</keyword>
<name>A0A2N7TNB2_9GAMM</name>
<evidence type="ECO:0000313" key="3">
    <source>
        <dbReference type="EMBL" id="PMR69693.1"/>
    </source>
</evidence>
<dbReference type="PROSITE" id="PS00028">
    <property type="entry name" value="ZINC_FINGER_C2H2_1"/>
    <property type="match status" value="1"/>
</dbReference>
<dbReference type="NCBIfam" id="TIGR02605">
    <property type="entry name" value="CxxC_CxxC_SSSS"/>
    <property type="match status" value="1"/>
</dbReference>
<dbReference type="EMBL" id="PNRE01000043">
    <property type="protein sequence ID" value="PMR69693.1"/>
    <property type="molecule type" value="Genomic_DNA"/>
</dbReference>
<dbReference type="Pfam" id="PF09723">
    <property type="entry name" value="Zn_ribbon_8"/>
    <property type="match status" value="1"/>
</dbReference>
<accession>A0A2N7TNB2</accession>
<comment type="caution">
    <text evidence="3">The sequence shown here is derived from an EMBL/GenBank/DDBJ whole genome shotgun (WGS) entry which is preliminary data.</text>
</comment>
<feature type="domain" description="C2H2-type" evidence="2">
    <location>
        <begin position="6"/>
        <end position="34"/>
    </location>
</feature>
<evidence type="ECO:0000259" key="2">
    <source>
        <dbReference type="PROSITE" id="PS50157"/>
    </source>
</evidence>
<organism evidence="3 4">
    <name type="scientific">Halomonas heilongjiangensis</name>
    <dbReference type="NCBI Taxonomy" id="1387883"/>
    <lineage>
        <taxon>Bacteria</taxon>
        <taxon>Pseudomonadati</taxon>
        <taxon>Pseudomonadota</taxon>
        <taxon>Gammaproteobacteria</taxon>
        <taxon>Oceanospirillales</taxon>
        <taxon>Halomonadaceae</taxon>
        <taxon>Halomonas</taxon>
    </lineage>
</organism>
<dbReference type="AlphaFoldDB" id="A0A2N7TNB2"/>
<dbReference type="SMART" id="SM00834">
    <property type="entry name" value="CxxC_CXXC_SSSS"/>
    <property type="match status" value="1"/>
</dbReference>
<dbReference type="GO" id="GO:0008270">
    <property type="term" value="F:zinc ion binding"/>
    <property type="evidence" value="ECO:0007669"/>
    <property type="project" value="UniProtKB-KW"/>
</dbReference>
<dbReference type="RefSeq" id="WP_102627671.1">
    <property type="nucleotide sequence ID" value="NZ_PDOH01000014.1"/>
</dbReference>
<dbReference type="PROSITE" id="PS50157">
    <property type="entry name" value="ZINC_FINGER_C2H2_2"/>
    <property type="match status" value="1"/>
</dbReference>